<proteinExistence type="inferred from homology"/>
<dbReference type="Proteomes" id="UP001151518">
    <property type="component" value="Unassembled WGS sequence"/>
</dbReference>
<dbReference type="InterPro" id="IPR046792">
    <property type="entry name" value="Peptidase_C54_cat"/>
</dbReference>
<keyword evidence="3" id="KW-0813">Transport</keyword>
<feature type="compositionally biased region" description="Basic and acidic residues" evidence="12">
    <location>
        <begin position="310"/>
        <end position="330"/>
    </location>
</feature>
<feature type="region of interest" description="Disordered" evidence="12">
    <location>
        <begin position="1123"/>
        <end position="1143"/>
    </location>
</feature>
<dbReference type="InterPro" id="IPR038765">
    <property type="entry name" value="Papain-like_cys_pep_sf"/>
</dbReference>
<dbReference type="GO" id="GO:0016485">
    <property type="term" value="P:protein processing"/>
    <property type="evidence" value="ECO:0007669"/>
    <property type="project" value="TreeGrafter"/>
</dbReference>
<feature type="compositionally biased region" description="Polar residues" evidence="12">
    <location>
        <begin position="1"/>
        <end position="13"/>
    </location>
</feature>
<evidence type="ECO:0000259" key="13">
    <source>
        <dbReference type="Pfam" id="PF03416"/>
    </source>
</evidence>
<comment type="catalytic activity">
    <reaction evidence="10">
        <text>[protein]-C-terminal L-amino acid-glycyl-phosphatidylethanolamide + H2O = [protein]-C-terminal L-amino acid-glycine + a 1,2-diacyl-sn-glycero-3-phosphoethanolamine</text>
        <dbReference type="Rhea" id="RHEA:67548"/>
        <dbReference type="Rhea" id="RHEA-COMP:17323"/>
        <dbReference type="Rhea" id="RHEA-COMP:17324"/>
        <dbReference type="ChEBI" id="CHEBI:15377"/>
        <dbReference type="ChEBI" id="CHEBI:64612"/>
        <dbReference type="ChEBI" id="CHEBI:172940"/>
        <dbReference type="ChEBI" id="CHEBI:172941"/>
    </reaction>
    <physiologicalReaction direction="left-to-right" evidence="10">
        <dbReference type="Rhea" id="RHEA:67549"/>
    </physiologicalReaction>
</comment>
<protein>
    <recommendedName>
        <fullName evidence="11">Autophagy-related protein 4</fullName>
    </recommendedName>
</protein>
<evidence type="ECO:0000256" key="11">
    <source>
        <dbReference type="ARBA" id="ARBA00030240"/>
    </source>
</evidence>
<dbReference type="GO" id="GO:0000423">
    <property type="term" value="P:mitophagy"/>
    <property type="evidence" value="ECO:0007669"/>
    <property type="project" value="TreeGrafter"/>
</dbReference>
<dbReference type="GO" id="GO:0034727">
    <property type="term" value="P:piecemeal microautophagy of the nucleus"/>
    <property type="evidence" value="ECO:0007669"/>
    <property type="project" value="TreeGrafter"/>
</dbReference>
<dbReference type="OrthoDB" id="2960936at2759"/>
<dbReference type="GO" id="GO:0004197">
    <property type="term" value="F:cysteine-type endopeptidase activity"/>
    <property type="evidence" value="ECO:0007669"/>
    <property type="project" value="TreeGrafter"/>
</dbReference>
<dbReference type="EMBL" id="JANBTW010000025">
    <property type="protein sequence ID" value="KAJ2678029.1"/>
    <property type="molecule type" value="Genomic_DNA"/>
</dbReference>
<evidence type="ECO:0000256" key="2">
    <source>
        <dbReference type="ARBA" id="ARBA00010958"/>
    </source>
</evidence>
<keyword evidence="9" id="KW-0072">Autophagy</keyword>
<evidence type="ECO:0000256" key="7">
    <source>
        <dbReference type="ARBA" id="ARBA00022807"/>
    </source>
</evidence>
<evidence type="ECO:0000256" key="8">
    <source>
        <dbReference type="ARBA" id="ARBA00022927"/>
    </source>
</evidence>
<feature type="compositionally biased region" description="Low complexity" evidence="12">
    <location>
        <begin position="61"/>
        <end position="86"/>
    </location>
</feature>
<feature type="compositionally biased region" description="Acidic residues" evidence="12">
    <location>
        <begin position="1988"/>
        <end position="2003"/>
    </location>
</feature>
<keyword evidence="4" id="KW-0963">Cytoplasm</keyword>
<feature type="compositionally biased region" description="Polar residues" evidence="12">
    <location>
        <begin position="744"/>
        <end position="759"/>
    </location>
</feature>
<accession>A0A9W8G859</accession>
<evidence type="ECO:0000256" key="1">
    <source>
        <dbReference type="ARBA" id="ARBA00004496"/>
    </source>
</evidence>
<gene>
    <name evidence="14" type="ORF">GGI25_002672</name>
</gene>
<feature type="region of interest" description="Disordered" evidence="12">
    <location>
        <begin position="1163"/>
        <end position="1183"/>
    </location>
</feature>
<keyword evidence="5" id="KW-0645">Protease</keyword>
<feature type="region of interest" description="Disordered" evidence="12">
    <location>
        <begin position="1485"/>
        <end position="1504"/>
    </location>
</feature>
<evidence type="ECO:0000313" key="14">
    <source>
        <dbReference type="EMBL" id="KAJ2678029.1"/>
    </source>
</evidence>
<feature type="compositionally biased region" description="Low complexity" evidence="12">
    <location>
        <begin position="31"/>
        <end position="52"/>
    </location>
</feature>
<keyword evidence="8" id="KW-0653">Protein transport</keyword>
<feature type="compositionally biased region" description="Polar residues" evidence="12">
    <location>
        <begin position="851"/>
        <end position="864"/>
    </location>
</feature>
<feature type="compositionally biased region" description="Basic and acidic residues" evidence="12">
    <location>
        <begin position="214"/>
        <end position="230"/>
    </location>
</feature>
<reference evidence="14" key="1">
    <citation type="submission" date="2022-07" db="EMBL/GenBank/DDBJ databases">
        <title>Phylogenomic reconstructions and comparative analyses of Kickxellomycotina fungi.</title>
        <authorList>
            <person name="Reynolds N.K."/>
            <person name="Stajich J.E."/>
            <person name="Barry K."/>
            <person name="Grigoriev I.V."/>
            <person name="Crous P."/>
            <person name="Smith M.E."/>
        </authorList>
    </citation>
    <scope>NUCLEOTIDE SEQUENCE</scope>
    <source>
        <strain evidence="14">NRRL 3115</strain>
    </source>
</reference>
<feature type="region of interest" description="Disordered" evidence="12">
    <location>
        <begin position="533"/>
        <end position="575"/>
    </location>
</feature>
<feature type="compositionally biased region" description="Low complexity" evidence="12">
    <location>
        <begin position="362"/>
        <end position="372"/>
    </location>
</feature>
<feature type="region of interest" description="Disordered" evidence="12">
    <location>
        <begin position="851"/>
        <end position="879"/>
    </location>
</feature>
<keyword evidence="7" id="KW-0788">Thiol protease</keyword>
<feature type="compositionally biased region" description="Basic and acidic residues" evidence="12">
    <location>
        <begin position="551"/>
        <end position="565"/>
    </location>
</feature>
<feature type="compositionally biased region" description="Pro residues" evidence="12">
    <location>
        <begin position="346"/>
        <end position="361"/>
    </location>
</feature>
<feature type="region of interest" description="Disordered" evidence="12">
    <location>
        <begin position="1797"/>
        <end position="1825"/>
    </location>
</feature>
<dbReference type="GO" id="GO:0015031">
    <property type="term" value="P:protein transport"/>
    <property type="evidence" value="ECO:0007669"/>
    <property type="project" value="UniProtKB-KW"/>
</dbReference>
<evidence type="ECO:0000313" key="15">
    <source>
        <dbReference type="Proteomes" id="UP001151518"/>
    </source>
</evidence>
<feature type="region of interest" description="Disordered" evidence="12">
    <location>
        <begin position="1197"/>
        <end position="1245"/>
    </location>
</feature>
<evidence type="ECO:0000256" key="5">
    <source>
        <dbReference type="ARBA" id="ARBA00022670"/>
    </source>
</evidence>
<evidence type="ECO:0000256" key="3">
    <source>
        <dbReference type="ARBA" id="ARBA00022448"/>
    </source>
</evidence>
<feature type="compositionally biased region" description="Basic and acidic residues" evidence="12">
    <location>
        <begin position="138"/>
        <end position="156"/>
    </location>
</feature>
<feature type="compositionally biased region" description="Polar residues" evidence="12">
    <location>
        <begin position="158"/>
        <end position="168"/>
    </location>
</feature>
<name>A0A9W8G859_9FUNG</name>
<feature type="compositionally biased region" description="Basic and acidic residues" evidence="12">
    <location>
        <begin position="17"/>
        <end position="28"/>
    </location>
</feature>
<sequence>MSANSHQPRSTWTHELGPFRDASRHYDISLKPQQQIPQQIPQQTQKQQPSQQLKARPANKQSSSSSSSSTHARQQSSSAIPSSPASTNQQRFSPIMNRQYRSATVGSDEPQAREIPDCVYGPGSPLARGRINRRRRSTLHDILERARKRQEQKEQDAALNQTPKNMTGATEAADAKPRASRQHPLSIPQPLSPAADQAHSMPQESSVAFARAVHKAELQHRRPSQDEERPGAGSLGMGKKSSRSSLMQRRAEHQGLKLLSASKASRESMERGSASRSESLERLTGLSPLALSKKTSGQFPYRIERTYRVVDHSKNSDDEGSGKASDKDAETSPSSSPMSAVFQLPPVQPPPQPRDLPPLPEPLQKQLQQLPRLSPPRKLPMSNKPTLQLGLPEPGLPITPTGLSQSSNRRVVSGSSLLRSPSNTSFTDIQSTQNMHILGQNPPASAKVGKGQASEMFRRVGYWLYSTAPVQFIKHAMVEERNDSVNVLFSTDKSIWILGVSYRLKKNTKNVILPSAIEADSTQLHIDSSLFLSHHHQKRSASPTRPHHSRKADVMPQRRSEDIGSRRRANTSGVMMNKKKLQSITQLQNYPGIPPLPEPSTPALASIPSQDLLRSRQGGIAPTPISPMPFPDDPAVPGLAGRLGHDADLDLDVDSDSLTVTKKPSTLTQQPHLQALERPKSSKMGRLRSWVARTAKPMRRKSDIMNENQGKDASSSIISRPTSPQPLSNRASAEGQRIGGKAPSITSVARSSTGTNPVSGSDPRALGISLPGPATHLRRKSKEVLTVVSGSHKIGDGQHRNWLDTDAGSAILPPVPTIPDSHSIISAAGSSSIYDSKAAILNRNAGISSSYQRRPLSSHSNAPSQRRIASGSSNAGNVMIGPTRREAMVRSLISDFASWESPTSSIMMFQREWKLPSFQQLITVQSATSWAKESGWTVTLSSETFFMAHIFYNLPKDVSAVHSHAAGEKIPGDRLLLRMRLAMEDIEGKPVAGEAWRDAITAIVLAIDARVAPKCPAPTPKRNFSQGSLDLNEQASQVELTTEDHVKRMKVLEKHLAKVTESFSQHFWPRQDDQATIFNTYPKCKSDEIGSKLHLERKPNRRARGWNMIPTLLNFKFDASEQPAQQSALHSAQPDRPDSPSLSIYTRKRHLYPMGLSISAIPESSDQQEGASPISSSHDLSTIDSMGDLRANASRAISRQPSLGATSPPKSPALSAKGASSKNKRTSAHSQMSAGSGRPASPVYKRGTLGLQATSSNDVTTLTDEFGQSLNLISRAPLQSASSQSSGGSTGFHINNSASLGLRQTSSNQVYGEPALLSATSAGSTLNGKQRKRKAGESDVVGKTKGGFEVVWSVTDALSTSYVMVPVPKITSPESPAKMHKHSHNRLNVADAETAGTQSQPNLKRVLESITREINLDSSYVLLLPPPPPIELGDKMGEDDDDEFGYLTTTLLRRVKSEIVMRRTLQDFEHEYGLDLVDSDNDSDSFQMVDASENGSSHNSVYFSAEDDTVTGPETWYKRLSGSSSQNHLAPIRQWQQNHNSQQYNPQSGITSDAAQSRPQQLSLNQLTLLEFFMDGMRRFYFTYRKGFPTITPSFYTSDMGWGCTYRTCQMMLAESFARVSLGRFWDPFRLSPLERTRHARIIEWFHDSDAPHAFYSIHRMARTATNMDKRIGDWLGPSIAAHVMKRLSNKHSSCPLTIHVAIDQTVYASEVRKQGLSGYEEGVDRPVWRPLLLLIPVRLGLSRLNLGYIPKLKTLFQIPQCVGLVGGKPSRSFYFIGRQGDNLFYLDPHVTRQHVPQGGCASEEQGEPDRCDLASDSGSDTSDFDMFELPETEEYHTTHICSMAIHRLDPSMLLGFLFNTEAEWDTFVMAATDKESQRSICTGTSPLFTLLSGSSMMTPQFDAMVKAIPGQAAREAINPGGRKSPRVNSDTLLKSPRLMHQQDQQSQQQQPTDSTPAMLPMAAPPLTRVRSASSPRFTTADAKSIADDDTGVIENDDEFEML</sequence>
<dbReference type="Pfam" id="PF03416">
    <property type="entry name" value="Peptidase_C54"/>
    <property type="match status" value="1"/>
</dbReference>
<dbReference type="PANTHER" id="PTHR22624">
    <property type="entry name" value="CYSTEINE PROTEASE ATG4"/>
    <property type="match status" value="1"/>
</dbReference>
<evidence type="ECO:0000256" key="9">
    <source>
        <dbReference type="ARBA" id="ARBA00023006"/>
    </source>
</evidence>
<feature type="compositionally biased region" description="Polar residues" evidence="12">
    <location>
        <begin position="705"/>
        <end position="731"/>
    </location>
</feature>
<evidence type="ECO:0000256" key="12">
    <source>
        <dbReference type="SAM" id="MobiDB-lite"/>
    </source>
</evidence>
<feature type="region of interest" description="Disordered" evidence="12">
    <location>
        <begin position="1"/>
        <end position="284"/>
    </location>
</feature>
<comment type="subcellular location">
    <subcellularLocation>
        <location evidence="1">Cytoplasm</location>
    </subcellularLocation>
</comment>
<dbReference type="SUPFAM" id="SSF54001">
    <property type="entry name" value="Cysteine proteinases"/>
    <property type="match status" value="1"/>
</dbReference>
<feature type="compositionally biased region" description="Basic residues" evidence="12">
    <location>
        <begin position="533"/>
        <end position="550"/>
    </location>
</feature>
<feature type="compositionally biased region" description="Polar residues" evidence="12">
    <location>
        <begin position="662"/>
        <end position="672"/>
    </location>
</feature>
<feature type="region of interest" description="Disordered" evidence="12">
    <location>
        <begin position="310"/>
        <end position="408"/>
    </location>
</feature>
<dbReference type="GO" id="GO:0019786">
    <property type="term" value="F:protein-phosphatidylethanolamide deconjugating activity"/>
    <property type="evidence" value="ECO:0007669"/>
    <property type="project" value="InterPro"/>
</dbReference>
<dbReference type="GO" id="GO:0035973">
    <property type="term" value="P:aggrephagy"/>
    <property type="evidence" value="ECO:0007669"/>
    <property type="project" value="TreeGrafter"/>
</dbReference>
<comment type="caution">
    <text evidence="14">The sequence shown here is derived from an EMBL/GenBank/DDBJ whole genome shotgun (WGS) entry which is preliminary data.</text>
</comment>
<dbReference type="GO" id="GO:0005737">
    <property type="term" value="C:cytoplasm"/>
    <property type="evidence" value="ECO:0007669"/>
    <property type="project" value="UniProtKB-SubCell"/>
</dbReference>
<keyword evidence="6" id="KW-0378">Hydrolase</keyword>
<evidence type="ECO:0000256" key="10">
    <source>
        <dbReference type="ARBA" id="ARBA00029362"/>
    </source>
</evidence>
<feature type="region of interest" description="Disordered" evidence="12">
    <location>
        <begin position="662"/>
        <end position="775"/>
    </location>
</feature>
<feature type="region of interest" description="Disordered" evidence="12">
    <location>
        <begin position="1938"/>
        <end position="2003"/>
    </location>
</feature>
<evidence type="ECO:0000256" key="4">
    <source>
        <dbReference type="ARBA" id="ARBA00022490"/>
    </source>
</evidence>
<organism evidence="14 15">
    <name type="scientific">Coemansia spiralis</name>
    <dbReference type="NCBI Taxonomy" id="417178"/>
    <lineage>
        <taxon>Eukaryota</taxon>
        <taxon>Fungi</taxon>
        <taxon>Fungi incertae sedis</taxon>
        <taxon>Zoopagomycota</taxon>
        <taxon>Kickxellomycotina</taxon>
        <taxon>Kickxellomycetes</taxon>
        <taxon>Kickxellales</taxon>
        <taxon>Kickxellaceae</taxon>
        <taxon>Coemansia</taxon>
    </lineage>
</organism>
<dbReference type="PANTHER" id="PTHR22624:SF49">
    <property type="entry name" value="CYSTEINE PROTEASE"/>
    <property type="match status" value="1"/>
</dbReference>
<dbReference type="GO" id="GO:0000045">
    <property type="term" value="P:autophagosome assembly"/>
    <property type="evidence" value="ECO:0007669"/>
    <property type="project" value="TreeGrafter"/>
</dbReference>
<feature type="domain" description="Peptidase C54 catalytic" evidence="13">
    <location>
        <begin position="1573"/>
        <end position="1869"/>
    </location>
</feature>
<feature type="compositionally biased region" description="Low complexity" evidence="12">
    <location>
        <begin position="1942"/>
        <end position="1967"/>
    </location>
</feature>
<dbReference type="InterPro" id="IPR005078">
    <property type="entry name" value="Peptidase_C54"/>
</dbReference>
<feature type="compositionally biased region" description="Polar residues" evidence="12">
    <location>
        <begin position="1493"/>
        <end position="1502"/>
    </location>
</feature>
<evidence type="ECO:0000256" key="6">
    <source>
        <dbReference type="ARBA" id="ARBA00022801"/>
    </source>
</evidence>
<comment type="similarity">
    <text evidence="2">Belongs to the peptidase C54 family.</text>
</comment>